<proteinExistence type="predicted"/>
<dbReference type="SUPFAM" id="SSF55729">
    <property type="entry name" value="Acyl-CoA N-acyltransferases (Nat)"/>
    <property type="match status" value="1"/>
</dbReference>
<organism evidence="3 4">
    <name type="scientific">Solicola gregarius</name>
    <dbReference type="NCBI Taxonomy" id="2908642"/>
    <lineage>
        <taxon>Bacteria</taxon>
        <taxon>Bacillati</taxon>
        <taxon>Actinomycetota</taxon>
        <taxon>Actinomycetes</taxon>
        <taxon>Propionibacteriales</taxon>
        <taxon>Nocardioidaceae</taxon>
        <taxon>Solicola</taxon>
    </lineage>
</organism>
<dbReference type="InterPro" id="IPR050769">
    <property type="entry name" value="NAT_camello-type"/>
</dbReference>
<dbReference type="InterPro" id="IPR016181">
    <property type="entry name" value="Acyl_CoA_acyltransferase"/>
</dbReference>
<dbReference type="Proteomes" id="UP001164390">
    <property type="component" value="Chromosome"/>
</dbReference>
<dbReference type="PANTHER" id="PTHR13947:SF37">
    <property type="entry name" value="LD18367P"/>
    <property type="match status" value="1"/>
</dbReference>
<keyword evidence="1" id="KW-0808">Transferase</keyword>
<feature type="domain" description="N-acetyltransferase" evidence="2">
    <location>
        <begin position="5"/>
        <end position="164"/>
    </location>
</feature>
<evidence type="ECO:0000313" key="4">
    <source>
        <dbReference type="Proteomes" id="UP001164390"/>
    </source>
</evidence>
<dbReference type="AlphaFoldDB" id="A0AA46TG49"/>
<evidence type="ECO:0000259" key="2">
    <source>
        <dbReference type="PROSITE" id="PS51186"/>
    </source>
</evidence>
<name>A0AA46TG49_9ACTN</name>
<evidence type="ECO:0000256" key="1">
    <source>
        <dbReference type="ARBA" id="ARBA00022679"/>
    </source>
</evidence>
<dbReference type="Gene3D" id="3.40.630.30">
    <property type="match status" value="1"/>
</dbReference>
<dbReference type="PROSITE" id="PS51186">
    <property type="entry name" value="GNAT"/>
    <property type="match status" value="1"/>
</dbReference>
<dbReference type="KEGG" id="sgrg:L0C25_16780"/>
<keyword evidence="4" id="KW-1185">Reference proteome</keyword>
<dbReference type="RefSeq" id="WP_271632846.1">
    <property type="nucleotide sequence ID" value="NZ_CP094970.1"/>
</dbReference>
<dbReference type="GO" id="GO:0008080">
    <property type="term" value="F:N-acetyltransferase activity"/>
    <property type="evidence" value="ECO:0007669"/>
    <property type="project" value="InterPro"/>
</dbReference>
<reference evidence="3" key="1">
    <citation type="submission" date="2022-01" db="EMBL/GenBank/DDBJ databases">
        <title>Nocardioidaceae gen. sp. A5X3R13.</title>
        <authorList>
            <person name="Lopez Marin M.A."/>
            <person name="Uhlik O."/>
        </authorList>
    </citation>
    <scope>NUCLEOTIDE SEQUENCE</scope>
    <source>
        <strain evidence="3">A5X3R13</strain>
    </source>
</reference>
<protein>
    <submittedName>
        <fullName evidence="3">GNAT family N-acetyltransferase</fullName>
    </submittedName>
</protein>
<dbReference type="InterPro" id="IPR000182">
    <property type="entry name" value="GNAT_dom"/>
</dbReference>
<accession>A0AA46TG49</accession>
<sequence>MDRSVVIRKLYQPGDLGWVVMTHGETYAKEYGWTAEFEQLVARIIGEYAAGRDSAREAAWIAEVDGDRAGCIGCFAGEQPDLAVLRVLLVQPHARGLGVGARLVEECVGFARLVGYRRMTLWTVGMLSSARRLYQAAGFRLIDERPEHRFGHDVVGQNWELDLDG</sequence>
<dbReference type="PANTHER" id="PTHR13947">
    <property type="entry name" value="GNAT FAMILY N-ACETYLTRANSFERASE"/>
    <property type="match status" value="1"/>
</dbReference>
<dbReference type="Pfam" id="PF00583">
    <property type="entry name" value="Acetyltransf_1"/>
    <property type="match status" value="1"/>
</dbReference>
<dbReference type="EMBL" id="CP094970">
    <property type="protein sequence ID" value="UYM04187.1"/>
    <property type="molecule type" value="Genomic_DNA"/>
</dbReference>
<evidence type="ECO:0000313" key="3">
    <source>
        <dbReference type="EMBL" id="UYM04187.1"/>
    </source>
</evidence>
<gene>
    <name evidence="3" type="ORF">L0C25_16780</name>
</gene>
<dbReference type="CDD" id="cd04301">
    <property type="entry name" value="NAT_SF"/>
    <property type="match status" value="1"/>
</dbReference>